<dbReference type="OrthoDB" id="4814856at2759"/>
<gene>
    <name evidence="1" type="ORF">CSHISOI_08872</name>
</gene>
<reference evidence="1 2" key="1">
    <citation type="journal article" date="2019" name="Sci. Rep.">
        <title>Colletotrichum shisoi sp. nov., an anthracnose pathogen of Perilla frutescens in Japan: molecular phylogenetic, morphological and genomic evidence.</title>
        <authorList>
            <person name="Gan P."/>
            <person name="Tsushima A."/>
            <person name="Hiroyama R."/>
            <person name="Narusaka M."/>
            <person name="Takano Y."/>
            <person name="Narusaka Y."/>
            <person name="Kawaradani M."/>
            <person name="Damm U."/>
            <person name="Shirasu K."/>
        </authorList>
    </citation>
    <scope>NUCLEOTIDE SEQUENCE [LARGE SCALE GENOMIC DNA]</scope>
    <source>
        <strain evidence="1 2">PG-2018a</strain>
    </source>
</reference>
<proteinExistence type="predicted"/>
<protein>
    <submittedName>
        <fullName evidence="1">Uncharacterized protein</fullName>
    </submittedName>
</protein>
<evidence type="ECO:0000313" key="2">
    <source>
        <dbReference type="Proteomes" id="UP000326340"/>
    </source>
</evidence>
<keyword evidence="2" id="KW-1185">Reference proteome</keyword>
<dbReference type="Proteomes" id="UP000326340">
    <property type="component" value="Unassembled WGS sequence"/>
</dbReference>
<comment type="caution">
    <text evidence="1">The sequence shown here is derived from an EMBL/GenBank/DDBJ whole genome shotgun (WGS) entry which is preliminary data.</text>
</comment>
<evidence type="ECO:0000313" key="1">
    <source>
        <dbReference type="EMBL" id="TQN66588.1"/>
    </source>
</evidence>
<name>A0A5Q4BI29_9PEZI</name>
<accession>A0A5Q4BI29</accession>
<sequence>MAHQEPRPLTGAQLRRYKDCADENAKLAECWAGHQVVIIACEPSDSYQYAGERNPQAIAIHVMSPAEKPVWGQSRRPRQRQSQPSRQLYQTTIRLLGRSKENKRFQPRPWNMKTESHEVFEMYSFDARQKVRETFDELGAAYVTVCIVSYDVRETTRAMDGFGVRMPAGAVVVDLVKVLEHQTRDEGIPEELSKYTDENIAVRNGRYDRRPGTPTGPLGMPSVRLLEVLGPAAAGHGADFKRLEKGSAALKRIANRIRNG</sequence>
<dbReference type="EMBL" id="PUHP01001163">
    <property type="protein sequence ID" value="TQN66588.1"/>
    <property type="molecule type" value="Genomic_DNA"/>
</dbReference>
<organism evidence="1 2">
    <name type="scientific">Colletotrichum shisoi</name>
    <dbReference type="NCBI Taxonomy" id="2078593"/>
    <lineage>
        <taxon>Eukaryota</taxon>
        <taxon>Fungi</taxon>
        <taxon>Dikarya</taxon>
        <taxon>Ascomycota</taxon>
        <taxon>Pezizomycotina</taxon>
        <taxon>Sordariomycetes</taxon>
        <taxon>Hypocreomycetidae</taxon>
        <taxon>Glomerellales</taxon>
        <taxon>Glomerellaceae</taxon>
        <taxon>Colletotrichum</taxon>
        <taxon>Colletotrichum destructivum species complex</taxon>
    </lineage>
</organism>
<dbReference type="AlphaFoldDB" id="A0A5Q4BI29"/>